<dbReference type="PANTHER" id="PTHR48081:SF33">
    <property type="entry name" value="KYNURENINE FORMAMIDASE"/>
    <property type="match status" value="1"/>
</dbReference>
<dbReference type="SUPFAM" id="SSF53474">
    <property type="entry name" value="alpha/beta-Hydrolases"/>
    <property type="match status" value="1"/>
</dbReference>
<dbReference type="GO" id="GO:0016787">
    <property type="term" value="F:hydrolase activity"/>
    <property type="evidence" value="ECO:0007669"/>
    <property type="project" value="UniProtKB-KW"/>
</dbReference>
<reference evidence="4 5" key="1">
    <citation type="submission" date="2016-09" db="EMBL/GenBank/DDBJ databases">
        <title>Extensive genetic diversity and differential bi-allelic expression allows diatom success in the polar Southern Ocean.</title>
        <authorList>
            <consortium name="DOE Joint Genome Institute"/>
            <person name="Mock T."/>
            <person name="Otillar R.P."/>
            <person name="Strauss J."/>
            <person name="Dupont C."/>
            <person name="Frickenhaus S."/>
            <person name="Maumus F."/>
            <person name="Mcmullan M."/>
            <person name="Sanges R."/>
            <person name="Schmutz J."/>
            <person name="Toseland A."/>
            <person name="Valas R."/>
            <person name="Veluchamy A."/>
            <person name="Ward B.J."/>
            <person name="Allen A."/>
            <person name="Barry K."/>
            <person name="Falciatore A."/>
            <person name="Ferrante M."/>
            <person name="Fortunato A.E."/>
            <person name="Gloeckner G."/>
            <person name="Gruber A."/>
            <person name="Hipkin R."/>
            <person name="Janech M."/>
            <person name="Kroth P."/>
            <person name="Leese F."/>
            <person name="Lindquist E."/>
            <person name="Lyon B.R."/>
            <person name="Martin J."/>
            <person name="Mayer C."/>
            <person name="Parker M."/>
            <person name="Quesneville H."/>
            <person name="Raymond J."/>
            <person name="Uhlig C."/>
            <person name="Valentin K.U."/>
            <person name="Worden A.Z."/>
            <person name="Armbrust E.V."/>
            <person name="Bowler C."/>
            <person name="Green B."/>
            <person name="Moulton V."/>
            <person name="Van Oosterhout C."/>
            <person name="Grigoriev I."/>
        </authorList>
    </citation>
    <scope>NUCLEOTIDE SEQUENCE [LARGE SCALE GENOMIC DNA]</scope>
    <source>
        <strain evidence="4 5">CCMP1102</strain>
    </source>
</reference>
<sequence>MTSKGITRFINDALVIIGIPLFLQKYPYSLLDFIKLSSSSTSINTKTRTSTSTSRTRTKRTKICYGHGNHKSQCIDLVEPRHNPSGVVVFVHGGAWGSGMPWMYRLLALPFLQQELNLAVAFVGYRTYPDADVQGQIKDVKSAIEQLAKARPDLLSNNNDNNNKKNKRKKSIEALIGHSSGAHITLQHILDELNKQQTTDNDHDHDHDPISIKRYVGLSGVYDIPLHYQFEKGRGLDQISPLRVACAGSNSKNQNNVTLGPSPRYHQLLTQHDDTVSYQQTCDMVDSFRTSHYYLSKQQKQNRPQRKNQKQNQTINTKNETTNIVHAPIVDLDLDLDVDKVLDIREYLLENVGHVDTVIQLMVDNGPTRDVIVNLFK</sequence>
<dbReference type="Proteomes" id="UP000095751">
    <property type="component" value="Unassembled WGS sequence"/>
</dbReference>
<organism evidence="4 5">
    <name type="scientific">Fragilariopsis cylindrus CCMP1102</name>
    <dbReference type="NCBI Taxonomy" id="635003"/>
    <lineage>
        <taxon>Eukaryota</taxon>
        <taxon>Sar</taxon>
        <taxon>Stramenopiles</taxon>
        <taxon>Ochrophyta</taxon>
        <taxon>Bacillariophyta</taxon>
        <taxon>Bacillariophyceae</taxon>
        <taxon>Bacillariophycidae</taxon>
        <taxon>Bacillariales</taxon>
        <taxon>Bacillariaceae</taxon>
        <taxon>Fragilariopsis</taxon>
    </lineage>
</organism>
<proteinExistence type="predicted"/>
<dbReference type="Pfam" id="PF20434">
    <property type="entry name" value="BD-FAE"/>
    <property type="match status" value="1"/>
</dbReference>
<evidence type="ECO:0000313" key="5">
    <source>
        <dbReference type="Proteomes" id="UP000095751"/>
    </source>
</evidence>
<feature type="region of interest" description="Disordered" evidence="2">
    <location>
        <begin position="296"/>
        <end position="317"/>
    </location>
</feature>
<accession>A0A1E7EWH0</accession>
<dbReference type="PANTHER" id="PTHR48081">
    <property type="entry name" value="AB HYDROLASE SUPERFAMILY PROTEIN C4A8.06C"/>
    <property type="match status" value="1"/>
</dbReference>
<dbReference type="InterPro" id="IPR029058">
    <property type="entry name" value="AB_hydrolase_fold"/>
</dbReference>
<dbReference type="KEGG" id="fcy:FRACYDRAFT_247413"/>
<dbReference type="InterPro" id="IPR049492">
    <property type="entry name" value="BD-FAE-like_dom"/>
</dbReference>
<gene>
    <name evidence="4" type="ORF">FRACYDRAFT_247413</name>
</gene>
<dbReference type="OrthoDB" id="6495301at2759"/>
<dbReference type="InterPro" id="IPR050300">
    <property type="entry name" value="GDXG_lipolytic_enzyme"/>
</dbReference>
<keyword evidence="1 4" id="KW-0378">Hydrolase</keyword>
<dbReference type="Gene3D" id="3.40.50.1820">
    <property type="entry name" value="alpha/beta hydrolase"/>
    <property type="match status" value="1"/>
</dbReference>
<evidence type="ECO:0000256" key="2">
    <source>
        <dbReference type="SAM" id="MobiDB-lite"/>
    </source>
</evidence>
<name>A0A1E7EWH0_9STRA</name>
<evidence type="ECO:0000313" key="4">
    <source>
        <dbReference type="EMBL" id="OEU10378.1"/>
    </source>
</evidence>
<keyword evidence="5" id="KW-1185">Reference proteome</keyword>
<evidence type="ECO:0000256" key="1">
    <source>
        <dbReference type="ARBA" id="ARBA00022801"/>
    </source>
</evidence>
<dbReference type="EMBL" id="KV784372">
    <property type="protein sequence ID" value="OEU10378.1"/>
    <property type="molecule type" value="Genomic_DNA"/>
</dbReference>
<protein>
    <submittedName>
        <fullName evidence="4">Alpha/beta-hydrolase</fullName>
    </submittedName>
</protein>
<feature type="domain" description="BD-FAE-like" evidence="3">
    <location>
        <begin position="81"/>
        <end position="235"/>
    </location>
</feature>
<dbReference type="AlphaFoldDB" id="A0A1E7EWH0"/>
<evidence type="ECO:0000259" key="3">
    <source>
        <dbReference type="Pfam" id="PF20434"/>
    </source>
</evidence>
<dbReference type="InParanoid" id="A0A1E7EWH0"/>